<dbReference type="EMBL" id="CP092886">
    <property type="protein sequence ID" value="UYV83868.1"/>
    <property type="molecule type" value="Genomic_DNA"/>
</dbReference>
<gene>
    <name evidence="2" type="ORF">LAZ67_X000472</name>
</gene>
<accession>A0ABY6LRT3</accession>
<dbReference type="Proteomes" id="UP001235939">
    <property type="component" value="Chromosome X"/>
</dbReference>
<keyword evidence="3" id="KW-1185">Reference proteome</keyword>
<evidence type="ECO:0000256" key="1">
    <source>
        <dbReference type="SAM" id="MobiDB-lite"/>
    </source>
</evidence>
<sequence length="263" mass="29879">MRLKPSTTSKAEFKSFSKLGIGTYYEGPLIIIENNLDGFIEPRGFKRKVSDLPNKQQPETIPKAEKSAQRKITQVPKKQSGATEIRSSRQQQAQCKARTEAANFKQCCFIEHCADFGPLDYIKALEALLGNGSVYELMKMSGQIMVGLSSVEKAEHLVEEDLTIGNTLLRTYPYRKKAEKIAIDHLPFVVKDDEALRPYCKVVSITQPLKLMDGYSWTSGRREAFVFLNEDLKINQLPARIEIGCYDQRQSSRELRRFSAKPH</sequence>
<feature type="compositionally biased region" description="Polar residues" evidence="1">
    <location>
        <begin position="70"/>
        <end position="82"/>
    </location>
</feature>
<evidence type="ECO:0000313" key="3">
    <source>
        <dbReference type="Proteomes" id="UP001235939"/>
    </source>
</evidence>
<reference evidence="2 3" key="1">
    <citation type="submission" date="2022-03" db="EMBL/GenBank/DDBJ databases">
        <title>A chromosomal length assembly of Cordylochernes scorpioides.</title>
        <authorList>
            <person name="Zeh D."/>
            <person name="Zeh J."/>
        </authorList>
    </citation>
    <scope>NUCLEOTIDE SEQUENCE [LARGE SCALE GENOMIC DNA]</scope>
    <source>
        <strain evidence="2">IN4F17</strain>
        <tissue evidence="2">Whole Body</tissue>
    </source>
</reference>
<organism evidence="2 3">
    <name type="scientific">Cordylochernes scorpioides</name>
    <dbReference type="NCBI Taxonomy" id="51811"/>
    <lineage>
        <taxon>Eukaryota</taxon>
        <taxon>Metazoa</taxon>
        <taxon>Ecdysozoa</taxon>
        <taxon>Arthropoda</taxon>
        <taxon>Chelicerata</taxon>
        <taxon>Arachnida</taxon>
        <taxon>Pseudoscorpiones</taxon>
        <taxon>Cheliferoidea</taxon>
        <taxon>Chernetidae</taxon>
        <taxon>Cordylochernes</taxon>
    </lineage>
</organism>
<proteinExistence type="predicted"/>
<name>A0ABY6LRT3_9ARAC</name>
<feature type="region of interest" description="Disordered" evidence="1">
    <location>
        <begin position="49"/>
        <end position="87"/>
    </location>
</feature>
<evidence type="ECO:0000313" key="2">
    <source>
        <dbReference type="EMBL" id="UYV83868.1"/>
    </source>
</evidence>
<protein>
    <submittedName>
        <fullName evidence="2">Uncharacterized protein</fullName>
    </submittedName>
</protein>